<accession>A0A1R3JIA4</accession>
<dbReference type="Gramene" id="OMO94598">
    <property type="protein sequence ID" value="OMO94598"/>
    <property type="gene ID" value="CCACVL1_05907"/>
</dbReference>
<keyword evidence="2" id="KW-1185">Reference proteome</keyword>
<gene>
    <name evidence="1" type="ORF">CCACVL1_05907</name>
</gene>
<name>A0A1R3JIA4_COCAP</name>
<reference evidence="1 2" key="1">
    <citation type="submission" date="2013-09" db="EMBL/GenBank/DDBJ databases">
        <title>Corchorus capsularis genome sequencing.</title>
        <authorList>
            <person name="Alam M."/>
            <person name="Haque M.S."/>
            <person name="Islam M.S."/>
            <person name="Emdad E.M."/>
            <person name="Islam M.M."/>
            <person name="Ahmed B."/>
            <person name="Halim A."/>
            <person name="Hossen Q.M.M."/>
            <person name="Hossain M.Z."/>
            <person name="Ahmed R."/>
            <person name="Khan M.M."/>
            <person name="Islam R."/>
            <person name="Rashid M.M."/>
            <person name="Khan S.A."/>
            <person name="Rahman M.S."/>
            <person name="Alam M."/>
        </authorList>
    </citation>
    <scope>NUCLEOTIDE SEQUENCE [LARGE SCALE GENOMIC DNA]</scope>
    <source>
        <strain evidence="2">cv. CVL-1</strain>
        <tissue evidence="1">Whole seedling</tissue>
    </source>
</reference>
<organism evidence="1 2">
    <name type="scientific">Corchorus capsularis</name>
    <name type="common">Jute</name>
    <dbReference type="NCBI Taxonomy" id="210143"/>
    <lineage>
        <taxon>Eukaryota</taxon>
        <taxon>Viridiplantae</taxon>
        <taxon>Streptophyta</taxon>
        <taxon>Embryophyta</taxon>
        <taxon>Tracheophyta</taxon>
        <taxon>Spermatophyta</taxon>
        <taxon>Magnoliopsida</taxon>
        <taxon>eudicotyledons</taxon>
        <taxon>Gunneridae</taxon>
        <taxon>Pentapetalae</taxon>
        <taxon>rosids</taxon>
        <taxon>malvids</taxon>
        <taxon>Malvales</taxon>
        <taxon>Malvaceae</taxon>
        <taxon>Grewioideae</taxon>
        <taxon>Apeibeae</taxon>
        <taxon>Corchorus</taxon>
    </lineage>
</organism>
<comment type="caution">
    <text evidence="1">The sequence shown here is derived from an EMBL/GenBank/DDBJ whole genome shotgun (WGS) entry which is preliminary data.</text>
</comment>
<protein>
    <submittedName>
        <fullName evidence="1">Uncharacterized protein</fullName>
    </submittedName>
</protein>
<dbReference type="Proteomes" id="UP000188268">
    <property type="component" value="Unassembled WGS sequence"/>
</dbReference>
<sequence>MARSHDLDKDKMYIPSIEIAEGPEKEIFMFIRYKYKPLAKKDTSISLQI</sequence>
<evidence type="ECO:0000313" key="2">
    <source>
        <dbReference type="Proteomes" id="UP000188268"/>
    </source>
</evidence>
<evidence type="ECO:0000313" key="1">
    <source>
        <dbReference type="EMBL" id="OMO94598.1"/>
    </source>
</evidence>
<dbReference type="EMBL" id="AWWV01007809">
    <property type="protein sequence ID" value="OMO94598.1"/>
    <property type="molecule type" value="Genomic_DNA"/>
</dbReference>
<proteinExistence type="predicted"/>
<dbReference type="AlphaFoldDB" id="A0A1R3JIA4"/>